<dbReference type="InterPro" id="IPR014352">
    <property type="entry name" value="FERM/acyl-CoA-bd_prot_sf"/>
</dbReference>
<dbReference type="PROSITE" id="PS50057">
    <property type="entry name" value="FERM_3"/>
    <property type="match status" value="1"/>
</dbReference>
<accession>A0A3P6QLP5</accession>
<dbReference type="InterPro" id="IPR029071">
    <property type="entry name" value="Ubiquitin-like_domsf"/>
</dbReference>
<evidence type="ECO:0000313" key="3">
    <source>
        <dbReference type="Proteomes" id="UP000281553"/>
    </source>
</evidence>
<reference evidence="2 3" key="1">
    <citation type="submission" date="2018-11" db="EMBL/GenBank/DDBJ databases">
        <authorList>
            <consortium name="Pathogen Informatics"/>
        </authorList>
    </citation>
    <scope>NUCLEOTIDE SEQUENCE [LARGE SCALE GENOMIC DNA]</scope>
</reference>
<protein>
    <recommendedName>
        <fullName evidence="1">FERM domain-containing protein</fullName>
    </recommendedName>
</protein>
<dbReference type="EMBL" id="UYRU01002131">
    <property type="protein sequence ID" value="VDK33504.1"/>
    <property type="molecule type" value="Genomic_DNA"/>
</dbReference>
<keyword evidence="3" id="KW-1185">Reference proteome</keyword>
<evidence type="ECO:0000313" key="2">
    <source>
        <dbReference type="EMBL" id="VDK33504.1"/>
    </source>
</evidence>
<dbReference type="OrthoDB" id="6260299at2759"/>
<dbReference type="AlphaFoldDB" id="A0A3P6QLP5"/>
<dbReference type="Proteomes" id="UP000281553">
    <property type="component" value="Unassembled WGS sequence"/>
</dbReference>
<dbReference type="Gene3D" id="1.20.80.10">
    <property type="match status" value="1"/>
</dbReference>
<dbReference type="GO" id="GO:0030036">
    <property type="term" value="P:actin cytoskeleton organization"/>
    <property type="evidence" value="ECO:0007669"/>
    <property type="project" value="TreeGrafter"/>
</dbReference>
<dbReference type="GO" id="GO:0098609">
    <property type="term" value="P:cell-cell adhesion"/>
    <property type="evidence" value="ECO:0007669"/>
    <property type="project" value="TreeGrafter"/>
</dbReference>
<dbReference type="GO" id="GO:0005178">
    <property type="term" value="F:integrin binding"/>
    <property type="evidence" value="ECO:0007669"/>
    <property type="project" value="TreeGrafter"/>
</dbReference>
<dbReference type="PANTHER" id="PTHR19981:SF1">
    <property type="entry name" value="RHEA, ISOFORM B"/>
    <property type="match status" value="1"/>
</dbReference>
<evidence type="ECO:0000259" key="1">
    <source>
        <dbReference type="PROSITE" id="PS50057"/>
    </source>
</evidence>
<sequence>MESSRLLSYYHLYDGMDVEYKSKLRRLIVSTMDGTRKTLQVDESKTIADLMLAICGKMGITNHEEYSLIHEKARMQTIRKGKTLPRDYDRLEKLKQKLHTDDDLNWLSHSKTLRQHGIEETDNLLLQRKYFFSDQNVDARDPVQLNLLYLQVTNIC</sequence>
<proteinExistence type="predicted"/>
<dbReference type="SUPFAM" id="SSF54236">
    <property type="entry name" value="Ubiquitin-like"/>
    <property type="match status" value="1"/>
</dbReference>
<organism evidence="2 3">
    <name type="scientific">Dibothriocephalus latus</name>
    <name type="common">Fish tapeworm</name>
    <name type="synonym">Diphyllobothrium latum</name>
    <dbReference type="NCBI Taxonomy" id="60516"/>
    <lineage>
        <taxon>Eukaryota</taxon>
        <taxon>Metazoa</taxon>
        <taxon>Spiralia</taxon>
        <taxon>Lophotrochozoa</taxon>
        <taxon>Platyhelminthes</taxon>
        <taxon>Cestoda</taxon>
        <taxon>Eucestoda</taxon>
        <taxon>Diphyllobothriidea</taxon>
        <taxon>Diphyllobothriidae</taxon>
        <taxon>Dibothriocephalus</taxon>
    </lineage>
</organism>
<dbReference type="PANTHER" id="PTHR19981">
    <property type="entry name" value="TALIN"/>
    <property type="match status" value="1"/>
</dbReference>
<dbReference type="GO" id="GO:0005886">
    <property type="term" value="C:plasma membrane"/>
    <property type="evidence" value="ECO:0007669"/>
    <property type="project" value="TreeGrafter"/>
</dbReference>
<gene>
    <name evidence="2" type="ORF">DILT_LOCUS501</name>
</gene>
<dbReference type="CDD" id="cd17090">
    <property type="entry name" value="FERM_F1_TLN"/>
    <property type="match status" value="1"/>
</dbReference>
<feature type="domain" description="FERM" evidence="1">
    <location>
        <begin position="25"/>
        <end position="156"/>
    </location>
</feature>
<dbReference type="Pfam" id="PF21989">
    <property type="entry name" value="RA_2"/>
    <property type="match status" value="1"/>
</dbReference>
<name>A0A3P6QLP5_DIBLA</name>
<dbReference type="GO" id="GO:0005925">
    <property type="term" value="C:focal adhesion"/>
    <property type="evidence" value="ECO:0007669"/>
    <property type="project" value="TreeGrafter"/>
</dbReference>
<dbReference type="Gene3D" id="3.10.20.90">
    <property type="entry name" value="Phosphatidylinositol 3-kinase Catalytic Subunit, Chain A, domain 1"/>
    <property type="match status" value="1"/>
</dbReference>
<dbReference type="GO" id="GO:0005737">
    <property type="term" value="C:cytoplasm"/>
    <property type="evidence" value="ECO:0007669"/>
    <property type="project" value="TreeGrafter"/>
</dbReference>
<dbReference type="InterPro" id="IPR000299">
    <property type="entry name" value="FERM_domain"/>
</dbReference>